<protein>
    <submittedName>
        <fullName evidence="1">Uncharacterized protein</fullName>
    </submittedName>
</protein>
<name>A0A6J5T4P0_9CAUD</name>
<sequence>MGKRSLIIGAATGYNYNQLKPWIESINECGFDGDKVLVLGEASKETRQKIVEQGFQIVEMIKVDAPIHVARFLSIYDYLIETWMHYDYVITTDVKDVYFQTDPTEWLDNNIKDPDVPHQIPTYCYNIIAASESIRYKDESWGDQNLMETYGPYVYELCKDNIIYNVGTIGGTSEYVKDLMFNIFTNAINRPIPIVDQAVFNVLIQTEPYLSTTFFADQKDGWACQAGTTVDPSKIERFRPFLTEAEPIFEDGIVKNSLGEPFCIVHQYDRVPEWKKFVEQKYNQYDENDYFTVRT</sequence>
<proteinExistence type="predicted"/>
<organism evidence="1">
    <name type="scientific">uncultured Caudovirales phage</name>
    <dbReference type="NCBI Taxonomy" id="2100421"/>
    <lineage>
        <taxon>Viruses</taxon>
        <taxon>Duplodnaviria</taxon>
        <taxon>Heunggongvirae</taxon>
        <taxon>Uroviricota</taxon>
        <taxon>Caudoviricetes</taxon>
        <taxon>Peduoviridae</taxon>
        <taxon>Maltschvirus</taxon>
        <taxon>Maltschvirus maltsch</taxon>
    </lineage>
</organism>
<dbReference type="EMBL" id="LR797523">
    <property type="protein sequence ID" value="CAB4222693.1"/>
    <property type="molecule type" value="Genomic_DNA"/>
</dbReference>
<gene>
    <name evidence="1" type="ORF">UFOVP1655_185</name>
</gene>
<reference evidence="1" key="1">
    <citation type="submission" date="2020-05" db="EMBL/GenBank/DDBJ databases">
        <authorList>
            <person name="Chiriac C."/>
            <person name="Salcher M."/>
            <person name="Ghai R."/>
            <person name="Kavagutti S V."/>
        </authorList>
    </citation>
    <scope>NUCLEOTIDE SEQUENCE</scope>
</reference>
<evidence type="ECO:0000313" key="1">
    <source>
        <dbReference type="EMBL" id="CAB4222693.1"/>
    </source>
</evidence>
<accession>A0A6J5T4P0</accession>